<reference evidence="1 2" key="1">
    <citation type="submission" date="2019-09" db="EMBL/GenBank/DDBJ databases">
        <title>Genome sequence and assembly of Taibaiella sp.</title>
        <authorList>
            <person name="Chhetri G."/>
        </authorList>
    </citation>
    <scope>NUCLEOTIDE SEQUENCE [LARGE SCALE GENOMIC DNA]</scope>
    <source>
        <strain evidence="1 2">KVB11</strain>
    </source>
</reference>
<gene>
    <name evidence="1" type="ORF">F0919_01995</name>
</gene>
<dbReference type="RefSeq" id="WP_150031033.1">
    <property type="nucleotide sequence ID" value="NZ_VWSH01000001.1"/>
</dbReference>
<evidence type="ECO:0000313" key="1">
    <source>
        <dbReference type="EMBL" id="KAA5536462.1"/>
    </source>
</evidence>
<protein>
    <submittedName>
        <fullName evidence="1">Uncharacterized protein</fullName>
    </submittedName>
</protein>
<evidence type="ECO:0000313" key="2">
    <source>
        <dbReference type="Proteomes" id="UP000323632"/>
    </source>
</evidence>
<dbReference type="AlphaFoldDB" id="A0A5M6CR80"/>
<sequence>MEQNLLKRATDFLESIGIKVFYQSLKEDTFLPGLAIDKGCIYIDLDKLKQPGDILHEAGHIAVVPAIERTGLTADTIGSRKENIAEEMMAIAWSYAACKYLEIDPYFVFHEEGYNGGGNYIADQFNQGSYFGVPMLQYVGMTAEAKMSAKLNMPAYPAMSKWLRE</sequence>
<accession>A0A5M6CR80</accession>
<proteinExistence type="predicted"/>
<dbReference type="Proteomes" id="UP000323632">
    <property type="component" value="Unassembled WGS sequence"/>
</dbReference>
<comment type="caution">
    <text evidence="1">The sequence shown here is derived from an EMBL/GenBank/DDBJ whole genome shotgun (WGS) entry which is preliminary data.</text>
</comment>
<name>A0A5M6CR80_9BACT</name>
<dbReference type="EMBL" id="VWSH01000001">
    <property type="protein sequence ID" value="KAA5536462.1"/>
    <property type="molecule type" value="Genomic_DNA"/>
</dbReference>
<organism evidence="1 2">
    <name type="scientific">Taibaiella lutea</name>
    <dbReference type="NCBI Taxonomy" id="2608001"/>
    <lineage>
        <taxon>Bacteria</taxon>
        <taxon>Pseudomonadati</taxon>
        <taxon>Bacteroidota</taxon>
        <taxon>Chitinophagia</taxon>
        <taxon>Chitinophagales</taxon>
        <taxon>Chitinophagaceae</taxon>
        <taxon>Taibaiella</taxon>
    </lineage>
</organism>
<keyword evidence="2" id="KW-1185">Reference proteome</keyword>